<evidence type="ECO:0000256" key="1">
    <source>
        <dbReference type="ARBA" id="ARBA00004370"/>
    </source>
</evidence>
<protein>
    <submittedName>
        <fullName evidence="9">Toll-like receptor 6</fullName>
    </submittedName>
</protein>
<dbReference type="PANTHER" id="PTHR24365:SF541">
    <property type="entry name" value="PROTEIN TOLL-RELATED"/>
    <property type="match status" value="1"/>
</dbReference>
<dbReference type="SUPFAM" id="SSF52200">
    <property type="entry name" value="Toll/Interleukin receptor TIR domain"/>
    <property type="match status" value="1"/>
</dbReference>
<dbReference type="OrthoDB" id="6130468at2759"/>
<keyword evidence="2 6" id="KW-0812">Transmembrane</keyword>
<keyword evidence="4 6" id="KW-1133">Transmembrane helix</keyword>
<feature type="transmembrane region" description="Helical" evidence="6">
    <location>
        <begin position="72"/>
        <end position="93"/>
    </location>
</feature>
<dbReference type="InterPro" id="IPR000157">
    <property type="entry name" value="TIR_dom"/>
</dbReference>
<evidence type="ECO:0000256" key="5">
    <source>
        <dbReference type="ARBA" id="ARBA00023136"/>
    </source>
</evidence>
<evidence type="ECO:0000256" key="6">
    <source>
        <dbReference type="SAM" id="Phobius"/>
    </source>
</evidence>
<dbReference type="GO" id="GO:0038023">
    <property type="term" value="F:signaling receptor activity"/>
    <property type="evidence" value="ECO:0007669"/>
    <property type="project" value="TreeGrafter"/>
</dbReference>
<dbReference type="KEGG" id="cvn:111110583"/>
<name>A0A8B8BHK1_CRAVI</name>
<dbReference type="Proteomes" id="UP000694844">
    <property type="component" value="Chromosome 8"/>
</dbReference>
<dbReference type="GO" id="GO:0007165">
    <property type="term" value="P:signal transduction"/>
    <property type="evidence" value="ECO:0007669"/>
    <property type="project" value="InterPro"/>
</dbReference>
<gene>
    <name evidence="9" type="primary">LOC111110583</name>
</gene>
<dbReference type="SMART" id="SM00255">
    <property type="entry name" value="TIR"/>
    <property type="match status" value="1"/>
</dbReference>
<evidence type="ECO:0000256" key="4">
    <source>
        <dbReference type="ARBA" id="ARBA00022989"/>
    </source>
</evidence>
<evidence type="ECO:0000256" key="3">
    <source>
        <dbReference type="ARBA" id="ARBA00022729"/>
    </source>
</evidence>
<organism evidence="8 9">
    <name type="scientific">Crassostrea virginica</name>
    <name type="common">Eastern oyster</name>
    <dbReference type="NCBI Taxonomy" id="6565"/>
    <lineage>
        <taxon>Eukaryota</taxon>
        <taxon>Metazoa</taxon>
        <taxon>Spiralia</taxon>
        <taxon>Lophotrochozoa</taxon>
        <taxon>Mollusca</taxon>
        <taxon>Bivalvia</taxon>
        <taxon>Autobranchia</taxon>
        <taxon>Pteriomorphia</taxon>
        <taxon>Ostreida</taxon>
        <taxon>Ostreoidea</taxon>
        <taxon>Ostreidae</taxon>
        <taxon>Crassostrea</taxon>
    </lineage>
</organism>
<keyword evidence="8" id="KW-1185">Reference proteome</keyword>
<evidence type="ECO:0000259" key="7">
    <source>
        <dbReference type="PROSITE" id="PS50104"/>
    </source>
</evidence>
<dbReference type="GO" id="GO:0005886">
    <property type="term" value="C:plasma membrane"/>
    <property type="evidence" value="ECO:0007669"/>
    <property type="project" value="TreeGrafter"/>
</dbReference>
<dbReference type="PROSITE" id="PS50104">
    <property type="entry name" value="TIR"/>
    <property type="match status" value="1"/>
</dbReference>
<comment type="subcellular location">
    <subcellularLocation>
        <location evidence="1">Membrane</location>
    </subcellularLocation>
</comment>
<feature type="domain" description="TIR" evidence="7">
    <location>
        <begin position="123"/>
        <end position="262"/>
    </location>
</feature>
<accession>A0A8B8BHK1</accession>
<keyword evidence="3" id="KW-0732">Signal</keyword>
<dbReference type="Gene3D" id="3.40.50.10140">
    <property type="entry name" value="Toll/interleukin-1 receptor homology (TIR) domain"/>
    <property type="match status" value="1"/>
</dbReference>
<evidence type="ECO:0000313" key="9">
    <source>
        <dbReference type="RefSeq" id="XP_022302850.1"/>
    </source>
</evidence>
<dbReference type="PRINTS" id="PR01537">
    <property type="entry name" value="INTRLKN1R1F"/>
</dbReference>
<dbReference type="GeneID" id="111110583"/>
<dbReference type="PANTHER" id="PTHR24365">
    <property type="entry name" value="TOLL-LIKE RECEPTOR"/>
    <property type="match status" value="1"/>
</dbReference>
<dbReference type="RefSeq" id="XP_022302850.1">
    <property type="nucleotide sequence ID" value="XM_022447142.1"/>
</dbReference>
<proteinExistence type="predicted"/>
<evidence type="ECO:0000256" key="2">
    <source>
        <dbReference type="ARBA" id="ARBA00022692"/>
    </source>
</evidence>
<reference evidence="9" key="1">
    <citation type="submission" date="2025-08" db="UniProtKB">
        <authorList>
            <consortium name="RefSeq"/>
        </authorList>
    </citation>
    <scope>IDENTIFICATION</scope>
    <source>
        <tissue evidence="9">Whole sample</tissue>
    </source>
</reference>
<dbReference type="InterPro" id="IPR035897">
    <property type="entry name" value="Toll_tir_struct_dom_sf"/>
</dbReference>
<dbReference type="AlphaFoldDB" id="A0A8B8BHK1"/>
<sequence>MSLSKATLFIKGNPINCECTHVSSLKWLRENQDKFGDLNETYCIDIKEMSISNFFQEASFVQFELRCQTKEWLIASSIMLFLVITVVLVPVVIKRYRVHVDYIILRLRSRWRGVMRTMYSQSFQFDAFVSYAEEDYQLACNTFYQVLRNRGLKISLPDKDFIPGLSKVEQMLQCIDDSRKVVFIVTEKFLENGWSSYNVQMVVTHAFHNKRERSIIVIIKDDIPIERMPRDLKFVWWSIINIRWPHCEENMEFFWDEITAALLPNT</sequence>
<evidence type="ECO:0000313" key="8">
    <source>
        <dbReference type="Proteomes" id="UP000694844"/>
    </source>
</evidence>
<dbReference type="Pfam" id="PF13676">
    <property type="entry name" value="TIR_2"/>
    <property type="match status" value="1"/>
</dbReference>
<keyword evidence="5 6" id="KW-0472">Membrane</keyword>